<evidence type="ECO:0000313" key="2">
    <source>
        <dbReference type="Proteomes" id="UP000246991"/>
    </source>
</evidence>
<feature type="non-terminal residue" evidence="1">
    <location>
        <position position="1"/>
    </location>
</feature>
<protein>
    <submittedName>
        <fullName evidence="1">Uncharacterized protein</fullName>
    </submittedName>
</protein>
<dbReference type="Proteomes" id="UP000246991">
    <property type="component" value="Unassembled WGS sequence"/>
</dbReference>
<comment type="caution">
    <text evidence="1">The sequence shown here is derived from an EMBL/GenBank/DDBJ whole genome shotgun (WGS) entry which is preliminary data.</text>
</comment>
<sequence>KPQKKFGTITFDRPETCRCLQPGQATSRKSTVAGNSRSFELCFSPRLLWEYHVNWINSGTRVATGAHGELGYVLWGRSSQHRRAQARFVQSILGTSQRSAGLKLSYDIILRFALPNSSHDHELSLEVRPIDGLCLGTKDGEKLFPFFSSNRPTPAAGDLN</sequence>
<proteinExistence type="predicted"/>
<dbReference type="AlphaFoldDB" id="A0A317SF44"/>
<gene>
    <name evidence="1" type="ORF">C7212DRAFT_332509</name>
</gene>
<keyword evidence="2" id="KW-1185">Reference proteome</keyword>
<dbReference type="EMBL" id="PYWC01000086">
    <property type="protein sequence ID" value="PWW73149.1"/>
    <property type="molecule type" value="Genomic_DNA"/>
</dbReference>
<reference evidence="1 2" key="1">
    <citation type="submission" date="2018-03" db="EMBL/GenBank/DDBJ databases">
        <title>Genomes of Pezizomycetes fungi and the evolution of truffles.</title>
        <authorList>
            <person name="Murat C."/>
            <person name="Payen T."/>
            <person name="Noel B."/>
            <person name="Kuo A."/>
            <person name="Martin F.M."/>
        </authorList>
    </citation>
    <scope>NUCLEOTIDE SEQUENCE [LARGE SCALE GENOMIC DNA]</scope>
    <source>
        <strain evidence="1">091103-1</strain>
    </source>
</reference>
<evidence type="ECO:0000313" key="1">
    <source>
        <dbReference type="EMBL" id="PWW73149.1"/>
    </source>
</evidence>
<accession>A0A317SF44</accession>
<name>A0A317SF44_9PEZI</name>
<organism evidence="1 2">
    <name type="scientific">Tuber magnatum</name>
    <name type="common">white Piedmont truffle</name>
    <dbReference type="NCBI Taxonomy" id="42249"/>
    <lineage>
        <taxon>Eukaryota</taxon>
        <taxon>Fungi</taxon>
        <taxon>Dikarya</taxon>
        <taxon>Ascomycota</taxon>
        <taxon>Pezizomycotina</taxon>
        <taxon>Pezizomycetes</taxon>
        <taxon>Pezizales</taxon>
        <taxon>Tuberaceae</taxon>
        <taxon>Tuber</taxon>
    </lineage>
</organism>